<dbReference type="RefSeq" id="WP_007078836.1">
    <property type="nucleotide sequence ID" value="NZ_CM001024.1"/>
</dbReference>
<dbReference type="InterPro" id="IPR027417">
    <property type="entry name" value="P-loop_NTPase"/>
</dbReference>
<organism evidence="1 2">
    <name type="scientific">Aeromicrobium marinum DSM 15272</name>
    <dbReference type="NCBI Taxonomy" id="585531"/>
    <lineage>
        <taxon>Bacteria</taxon>
        <taxon>Bacillati</taxon>
        <taxon>Actinomycetota</taxon>
        <taxon>Actinomycetes</taxon>
        <taxon>Propionibacteriales</taxon>
        <taxon>Nocardioidaceae</taxon>
        <taxon>Aeromicrobium</taxon>
    </lineage>
</organism>
<dbReference type="SUPFAM" id="SSF52540">
    <property type="entry name" value="P-loop containing nucleoside triphosphate hydrolases"/>
    <property type="match status" value="1"/>
</dbReference>
<dbReference type="EMBL" id="ACLF03000005">
    <property type="protein sequence ID" value="EFQ83219.1"/>
    <property type="molecule type" value="Genomic_DNA"/>
</dbReference>
<dbReference type="Gene3D" id="3.40.50.300">
    <property type="entry name" value="P-loop containing nucleotide triphosphate hydrolases"/>
    <property type="match status" value="1"/>
</dbReference>
<sequence length="318" mass="33961">MISLKRLEDVELTAYEDSFLIGDLLTNRATILSGEPKSGKTLLAAGMVIALLNGEDTFLDLPIFRQAHHVVFGLTDDGAEEELKARLHDAVPPGSVSVFSIREPGEPDYWVTVRDKLAESGADLFVLDNMLGSLKAGEDIANSVTGQGIVTILRILTGSGVPVLAITHTPKGNSEGLSVSSSVIGGRAIAAGARGVATLRNSQKQGRRLATAMNRGHQELDIRVSVERRSPDSEVPVWSRAIAPAAESKKRNRAGDDAVNMGRLADYLVAEQPADAGSFRAVAEKHAQQFRVSKNKAQRGLKNFAHLDGGKWIAGAKP</sequence>
<keyword evidence="2" id="KW-1185">Reference proteome</keyword>
<evidence type="ECO:0000313" key="1">
    <source>
        <dbReference type="EMBL" id="EFQ83219.1"/>
    </source>
</evidence>
<proteinExistence type="predicted"/>
<comment type="caution">
    <text evidence="1">The sequence shown here is derived from an EMBL/GenBank/DDBJ whole genome shotgun (WGS) entry which is preliminary data.</text>
</comment>
<dbReference type="AlphaFoldDB" id="E2SBT3"/>
<dbReference type="Pfam" id="PF13481">
    <property type="entry name" value="AAA_25"/>
    <property type="match status" value="1"/>
</dbReference>
<gene>
    <name evidence="1" type="ORF">HMPREF0063_11492</name>
</gene>
<dbReference type="HOGENOM" id="CLU_873290_0_0_11"/>
<dbReference type="Proteomes" id="UP000003111">
    <property type="component" value="Unassembled WGS sequence"/>
</dbReference>
<name>E2SBT3_9ACTN</name>
<reference evidence="1" key="1">
    <citation type="submission" date="2010-08" db="EMBL/GenBank/DDBJ databases">
        <authorList>
            <person name="Muzny D."/>
            <person name="Qin X."/>
            <person name="Buhay C."/>
            <person name="Dugan-Rocha S."/>
            <person name="Ding Y."/>
            <person name="Chen G."/>
            <person name="Hawes A."/>
            <person name="Holder M."/>
            <person name="Jhangiani S."/>
            <person name="Johnson A."/>
            <person name="Khan Z."/>
            <person name="Li Z."/>
            <person name="Liu W."/>
            <person name="Liu X."/>
            <person name="Perez L."/>
            <person name="Shen H."/>
            <person name="Wang Q."/>
            <person name="Watt J."/>
            <person name="Xi L."/>
            <person name="Xin Y."/>
            <person name="Zhou J."/>
            <person name="Deng J."/>
            <person name="Jiang H."/>
            <person name="Liu Y."/>
            <person name="Qu J."/>
            <person name="Song X.-Z."/>
            <person name="Zhang L."/>
            <person name="Villasana D."/>
            <person name="Johnson A."/>
            <person name="Liu J."/>
            <person name="Liyanage D."/>
            <person name="Lorensuhewa L."/>
            <person name="Robinson T."/>
            <person name="Song A."/>
            <person name="Song B.-B."/>
            <person name="Dinh H."/>
            <person name="Thornton R."/>
            <person name="Coyle M."/>
            <person name="Francisco L."/>
            <person name="Jackson L."/>
            <person name="Javaid M."/>
            <person name="Korchina V."/>
            <person name="Kovar C."/>
            <person name="Mata R."/>
            <person name="Mathew T."/>
            <person name="Ngo R."/>
            <person name="Nguyen L."/>
            <person name="Nguyen N."/>
            <person name="Okwuonu G."/>
            <person name="Ongeri F."/>
            <person name="Pham C."/>
            <person name="Simmons D."/>
            <person name="Wilczek-Boney K."/>
            <person name="Hale W."/>
            <person name="Jakkamsetti A."/>
            <person name="Pham P."/>
            <person name="Ruth R."/>
            <person name="San Lucas F."/>
            <person name="Warren J."/>
            <person name="Zhang J."/>
            <person name="Zhao Z."/>
            <person name="Zhou C."/>
            <person name="Zhu D."/>
            <person name="Lee S."/>
            <person name="Bess C."/>
            <person name="Blankenburg K."/>
            <person name="Forbes L."/>
            <person name="Fu Q."/>
            <person name="Gubbala S."/>
            <person name="Hirani K."/>
            <person name="Jayaseelan J.C."/>
            <person name="Lara F."/>
            <person name="Munidasa M."/>
            <person name="Palculict T."/>
            <person name="Patil S."/>
            <person name="Pu L.-L."/>
            <person name="Saada N."/>
            <person name="Tang L."/>
            <person name="Weissenberger G."/>
            <person name="Zhu Y."/>
            <person name="Hemphill L."/>
            <person name="Shang Y."/>
            <person name="Youmans B."/>
            <person name="Ayvaz T."/>
            <person name="Ross M."/>
            <person name="Santibanez J."/>
            <person name="Aqrawi P."/>
            <person name="Gross S."/>
            <person name="Joshi V."/>
            <person name="Fowler G."/>
            <person name="Nazareth L."/>
            <person name="Reid J."/>
            <person name="Worley K."/>
            <person name="Petrosino J."/>
            <person name="Highlander S."/>
            <person name="Gibbs R."/>
        </authorList>
    </citation>
    <scope>NUCLEOTIDE SEQUENCE [LARGE SCALE GENOMIC DNA]</scope>
    <source>
        <strain evidence="1">DSM 15272</strain>
    </source>
</reference>
<evidence type="ECO:0000313" key="2">
    <source>
        <dbReference type="Proteomes" id="UP000003111"/>
    </source>
</evidence>
<protein>
    <submittedName>
        <fullName evidence="1">Uncharacterized protein</fullName>
    </submittedName>
</protein>
<accession>E2SBT3</accession>
<dbReference type="STRING" id="585531.HMPREF0063_11492"/>